<keyword evidence="5" id="KW-0378">Hydrolase</keyword>
<dbReference type="SUPFAM" id="SSF116734">
    <property type="entry name" value="DNA methylase specificity domain"/>
    <property type="match status" value="1"/>
</dbReference>
<dbReference type="GO" id="GO:0003677">
    <property type="term" value="F:DNA binding"/>
    <property type="evidence" value="ECO:0007669"/>
    <property type="project" value="UniProtKB-KW"/>
</dbReference>
<evidence type="ECO:0000256" key="2">
    <source>
        <dbReference type="ARBA" id="ARBA00022747"/>
    </source>
</evidence>
<feature type="domain" description="Type I restriction modification DNA specificity" evidence="4">
    <location>
        <begin position="29"/>
        <end position="201"/>
    </location>
</feature>
<evidence type="ECO:0000256" key="3">
    <source>
        <dbReference type="ARBA" id="ARBA00023125"/>
    </source>
</evidence>
<reference evidence="6" key="1">
    <citation type="journal article" date="2024" name="Syst. Appl. Microbiol.">
        <title>Helicobacter cappadocius sp. nov., from lizards: The first psychrotrophic Helicobacter species.</title>
        <authorList>
            <person name="Aydin F."/>
            <person name="Tarhane S."/>
            <person name="Karakaya E."/>
            <person name="Abay S."/>
            <person name="Kayman T."/>
            <person name="Guran O."/>
            <person name="Bozkurt E."/>
            <person name="Uzum N."/>
            <person name="Avci A."/>
            <person name="Olgun K."/>
            <person name="Jablonski D."/>
            <person name="Guran C."/>
            <person name="Burcin Saticioglu I."/>
        </authorList>
    </citation>
    <scope>NUCLEOTIDE SEQUENCE [LARGE SCALE GENOMIC DNA]</scope>
    <source>
        <strain evidence="6">faydin-H76</strain>
    </source>
</reference>
<dbReference type="GO" id="GO:0009307">
    <property type="term" value="P:DNA restriction-modification system"/>
    <property type="evidence" value="ECO:0007669"/>
    <property type="project" value="UniProtKB-KW"/>
</dbReference>
<dbReference type="PANTHER" id="PTHR43140:SF1">
    <property type="entry name" value="TYPE I RESTRICTION ENZYME ECOKI SPECIFICITY SUBUNIT"/>
    <property type="match status" value="1"/>
</dbReference>
<dbReference type="Proteomes" id="UP001177258">
    <property type="component" value="Unassembled WGS sequence"/>
</dbReference>
<dbReference type="PANTHER" id="PTHR43140">
    <property type="entry name" value="TYPE-1 RESTRICTION ENZYME ECOKI SPECIFICITY PROTEIN"/>
    <property type="match status" value="1"/>
</dbReference>
<comment type="caution">
    <text evidence="5">The sequence shown here is derived from an EMBL/GenBank/DDBJ whole genome shotgun (WGS) entry which is preliminary data.</text>
</comment>
<dbReference type="GO" id="GO:0004519">
    <property type="term" value="F:endonuclease activity"/>
    <property type="evidence" value="ECO:0007669"/>
    <property type="project" value="UniProtKB-KW"/>
</dbReference>
<dbReference type="Pfam" id="PF01420">
    <property type="entry name" value="Methylase_S"/>
    <property type="match status" value="1"/>
</dbReference>
<dbReference type="CDD" id="cd17281">
    <property type="entry name" value="RMtype1_S_HpyAXIII_TRD1-CR1_like"/>
    <property type="match status" value="1"/>
</dbReference>
<name>A0AA90PLV7_9HELI</name>
<evidence type="ECO:0000313" key="6">
    <source>
        <dbReference type="Proteomes" id="UP001177258"/>
    </source>
</evidence>
<keyword evidence="5" id="KW-0540">Nuclease</keyword>
<accession>A0AA90PLV7</accession>
<dbReference type="InterPro" id="IPR051212">
    <property type="entry name" value="Type-I_RE_S_subunit"/>
</dbReference>
<keyword evidence="5" id="KW-0255">Endonuclease</keyword>
<dbReference type="AlphaFoldDB" id="A0AA90PLV7"/>
<dbReference type="InterPro" id="IPR000055">
    <property type="entry name" value="Restrct_endonuc_typeI_TRD"/>
</dbReference>
<dbReference type="RefSeq" id="WP_305520934.1">
    <property type="nucleotide sequence ID" value="NZ_JAUYZK010000018.1"/>
</dbReference>
<evidence type="ECO:0000256" key="1">
    <source>
        <dbReference type="ARBA" id="ARBA00010923"/>
    </source>
</evidence>
<comment type="similarity">
    <text evidence="1">Belongs to the type-I restriction system S methylase family.</text>
</comment>
<sequence>LRQKQYKYYLNKLLSFENDGGGGLVQWLEMQEVFDIRNGYTPSKAKAEYWEGGNIPWFRMEDIRTNGRMLSDSIQHITKQAVKGKLFPANSIIVATTATIGEHALITVDCLANQQFTFLTKKQTVGNKLNMKFFYYYMFIVDEWCKEHVNSSSFASVDMAAFRKLKIPIPPLEEQERIVGILDKFDELVSDISLGIPAEIQMRKKQYEYYRDKLLRFEE</sequence>
<proteinExistence type="inferred from homology"/>
<keyword evidence="2" id="KW-0680">Restriction system</keyword>
<feature type="non-terminal residue" evidence="5">
    <location>
        <position position="1"/>
    </location>
</feature>
<keyword evidence="3" id="KW-0238">DNA-binding</keyword>
<dbReference type="Gene3D" id="3.90.220.20">
    <property type="entry name" value="DNA methylase specificity domains"/>
    <property type="match status" value="1"/>
</dbReference>
<protein>
    <submittedName>
        <fullName evidence="5">Restriction endonuclease subunit S</fullName>
    </submittedName>
</protein>
<dbReference type="InterPro" id="IPR044946">
    <property type="entry name" value="Restrct_endonuc_typeI_TRD_sf"/>
</dbReference>
<evidence type="ECO:0000313" key="5">
    <source>
        <dbReference type="EMBL" id="MDP2539820.1"/>
    </source>
</evidence>
<organism evidence="5 6">
    <name type="scientific">Helicobacter cappadocius</name>
    <dbReference type="NCBI Taxonomy" id="3063998"/>
    <lineage>
        <taxon>Bacteria</taxon>
        <taxon>Pseudomonadati</taxon>
        <taxon>Campylobacterota</taxon>
        <taxon>Epsilonproteobacteria</taxon>
        <taxon>Campylobacterales</taxon>
        <taxon>Helicobacteraceae</taxon>
        <taxon>Helicobacter</taxon>
    </lineage>
</organism>
<evidence type="ECO:0000259" key="4">
    <source>
        <dbReference type="Pfam" id="PF01420"/>
    </source>
</evidence>
<dbReference type="EMBL" id="JAUYZK010000018">
    <property type="protein sequence ID" value="MDP2539820.1"/>
    <property type="molecule type" value="Genomic_DNA"/>
</dbReference>
<gene>
    <name evidence="5" type="ORF">Q5I06_08545</name>
</gene>